<dbReference type="PANTHER" id="PTHR34818">
    <property type="entry name" value="PROTEIN BLI-3"/>
    <property type="match status" value="1"/>
</dbReference>
<dbReference type="Pfam" id="PF16242">
    <property type="entry name" value="Pyrid_ox_like"/>
    <property type="match status" value="1"/>
</dbReference>
<evidence type="ECO:0000259" key="1">
    <source>
        <dbReference type="Pfam" id="PF16242"/>
    </source>
</evidence>
<accession>A0A419S370</accession>
<organism evidence="2 3">
    <name type="scientific">Pelobium manganitolerans</name>
    <dbReference type="NCBI Taxonomy" id="1842495"/>
    <lineage>
        <taxon>Bacteria</taxon>
        <taxon>Pseudomonadati</taxon>
        <taxon>Bacteroidota</taxon>
        <taxon>Sphingobacteriia</taxon>
        <taxon>Sphingobacteriales</taxon>
        <taxon>Sphingobacteriaceae</taxon>
        <taxon>Pelobium</taxon>
    </lineage>
</organism>
<dbReference type="InterPro" id="IPR052917">
    <property type="entry name" value="Stress-Dev_Protein"/>
</dbReference>
<proteinExistence type="predicted"/>
<evidence type="ECO:0000313" key="2">
    <source>
        <dbReference type="EMBL" id="RKD13741.1"/>
    </source>
</evidence>
<gene>
    <name evidence="2" type="ORF">BCY91_09230</name>
</gene>
<dbReference type="OrthoDB" id="1432662at2"/>
<feature type="domain" description="General stress protein FMN-binding split barrel" evidence="1">
    <location>
        <begin position="9"/>
        <end position="153"/>
    </location>
</feature>
<dbReference type="PANTHER" id="PTHR34818:SF1">
    <property type="entry name" value="PROTEIN BLI-3"/>
    <property type="match status" value="1"/>
</dbReference>
<dbReference type="EMBL" id="MBTA01000027">
    <property type="protein sequence ID" value="RKD13741.1"/>
    <property type="molecule type" value="Genomic_DNA"/>
</dbReference>
<protein>
    <submittedName>
        <fullName evidence="2">Pyridoxamine 5'-phosphate oxidase</fullName>
    </submittedName>
</protein>
<sequence>MTPQHAAQIVKLRTLIEDVNVAMLHSLKANGEFYSRPMNTMELDDNANLYFFSDEHTPDEHDIAINNNVSVTYSNPENNTYIALSGKLYLAHDQQKIDQLWIPAMKAWFPAGKQDPKLTLIRVEVSKAEYWNSAESDMVVLFNIIKAVIKGDKFSQGEHERIKFQ</sequence>
<name>A0A419S370_9SPHI</name>
<dbReference type="SUPFAM" id="SSF50475">
    <property type="entry name" value="FMN-binding split barrel"/>
    <property type="match status" value="1"/>
</dbReference>
<comment type="caution">
    <text evidence="2">The sequence shown here is derived from an EMBL/GenBank/DDBJ whole genome shotgun (WGS) entry which is preliminary data.</text>
</comment>
<dbReference type="Proteomes" id="UP000283433">
    <property type="component" value="Unassembled WGS sequence"/>
</dbReference>
<dbReference type="RefSeq" id="WP_120182647.1">
    <property type="nucleotide sequence ID" value="NZ_CBINCU010000007.1"/>
</dbReference>
<keyword evidence="3" id="KW-1185">Reference proteome</keyword>
<dbReference type="InterPro" id="IPR038725">
    <property type="entry name" value="YdaG_split_barrel_FMN-bd"/>
</dbReference>
<dbReference type="InterPro" id="IPR012349">
    <property type="entry name" value="Split_barrel_FMN-bd"/>
</dbReference>
<dbReference type="Gene3D" id="2.30.110.10">
    <property type="entry name" value="Electron Transport, Fmn-binding Protein, Chain A"/>
    <property type="match status" value="1"/>
</dbReference>
<dbReference type="AlphaFoldDB" id="A0A419S370"/>
<reference evidence="2 3" key="1">
    <citation type="submission" date="2016-07" db="EMBL/GenBank/DDBJ databases">
        <title>Genome of Pelobium manganitolerans.</title>
        <authorList>
            <person name="Wu S."/>
            <person name="Wang G."/>
        </authorList>
    </citation>
    <scope>NUCLEOTIDE SEQUENCE [LARGE SCALE GENOMIC DNA]</scope>
    <source>
        <strain evidence="2 3">YS-25</strain>
    </source>
</reference>
<evidence type="ECO:0000313" key="3">
    <source>
        <dbReference type="Proteomes" id="UP000283433"/>
    </source>
</evidence>